<feature type="region of interest" description="Disordered" evidence="1">
    <location>
        <begin position="266"/>
        <end position="298"/>
    </location>
</feature>
<feature type="compositionally biased region" description="Low complexity" evidence="1">
    <location>
        <begin position="432"/>
        <end position="444"/>
    </location>
</feature>
<evidence type="ECO:0000256" key="1">
    <source>
        <dbReference type="SAM" id="MobiDB-lite"/>
    </source>
</evidence>
<comment type="caution">
    <text evidence="2">The sequence shown here is derived from an EMBL/GenBank/DDBJ whole genome shotgun (WGS) entry which is preliminary data.</text>
</comment>
<dbReference type="Proteomes" id="UP001054945">
    <property type="component" value="Unassembled WGS sequence"/>
</dbReference>
<reference evidence="2 3" key="1">
    <citation type="submission" date="2021-06" db="EMBL/GenBank/DDBJ databases">
        <title>Caerostris extrusa draft genome.</title>
        <authorList>
            <person name="Kono N."/>
            <person name="Arakawa K."/>
        </authorList>
    </citation>
    <scope>NUCLEOTIDE SEQUENCE [LARGE SCALE GENOMIC DNA]</scope>
</reference>
<evidence type="ECO:0000313" key="3">
    <source>
        <dbReference type="Proteomes" id="UP001054945"/>
    </source>
</evidence>
<feature type="region of interest" description="Disordered" evidence="1">
    <location>
        <begin position="602"/>
        <end position="639"/>
    </location>
</feature>
<organism evidence="2 3">
    <name type="scientific">Caerostris extrusa</name>
    <name type="common">Bark spider</name>
    <name type="synonym">Caerostris bankana</name>
    <dbReference type="NCBI Taxonomy" id="172846"/>
    <lineage>
        <taxon>Eukaryota</taxon>
        <taxon>Metazoa</taxon>
        <taxon>Ecdysozoa</taxon>
        <taxon>Arthropoda</taxon>
        <taxon>Chelicerata</taxon>
        <taxon>Arachnida</taxon>
        <taxon>Araneae</taxon>
        <taxon>Araneomorphae</taxon>
        <taxon>Entelegynae</taxon>
        <taxon>Araneoidea</taxon>
        <taxon>Araneidae</taxon>
        <taxon>Caerostris</taxon>
    </lineage>
</organism>
<dbReference type="EMBL" id="BPLR01016334">
    <property type="protein sequence ID" value="GIY83084.1"/>
    <property type="molecule type" value="Genomic_DNA"/>
</dbReference>
<protein>
    <submittedName>
        <fullName evidence="2">Uncharacterized protein</fullName>
    </submittedName>
</protein>
<sequence length="996" mass="111966">MSTDSPGISSENKDLEYDFEHSFQNKSQDLSRDNAAYLTNPDGLIIDTENLKHAELLDSGTTQNYPTLDSEASGSEYLESFSPDVTPDSFGHSDEKRMESMDNMRPSKSNFKSSFLTSAMNKTDLFYDDDDLENDSESDTNAYKSRSELRLHPYDEVIVEDLETGEQTIITESFSACDDYDNSVDSDEILKINIETDEAIIVDSSETLIDSNNFDVSNSASSSPVAMQSANSPCESPESTYPIHQHYRNFSLQNEVIEEEITDEIATPSSIHSTASFSSNEGYLGEEKMSQSSESYNPEVCETSILPSVDHFYGESDDGSRSDISNSDCSPVHNGNCVNNIRYVNDCENNHVTKDFQDVMYSKQPMQSVCWHSDDTLDIERDSPVILEGREILAGDILETRGMSVKDIAATLNQLDVEDRLNRKALNRLSISQSPSPYSSIESSPCREAYTPDFESDSDDGGTSCSSTSGSFDREQSPQKIFSRTWDCHATPSKSVLVTPEKKFQSLRKSVSFHEEDPQVVFEYPPASDSSEDGHAQEEISAWNIDYRNFADWDLHAGENEETEIQEILEIEELESEPYVRRPTYGIGASLGPMNRPMYSFTSGFSDDDMDMPESSASTIPSESIAPSNSPEEGKQPTLSGDQISELIKNQLNNLALEESRLKWMQDELDQQSHEFSFINSTLNETPLSVHEIENNDDSTLKEEIVIEELLPESCENAIEHEDPNSGLIQKEESIAIEKHLLDDCENVILHREDSDFELHTEQVIEKNMDEKQIDEEINALIEFDVKTPDLLMNSFENNSQLEFLNNNIDSYNINDSILNNNRSSAIINDQMSEDSSNLIDIECIGNKQEFFSNVSDLDPFNLSYSRADTERESATSSSSTCSNADEVIGERRSSIENQSLECISASDFPLKFEEGNKRPNSIKNEFVSKEEVDKDSLQNLSTEKCNEKLTIVSDEFKNICSDLIENFDDVKLVPCSSMEDVTNDLPNICNEKNFY</sequence>
<feature type="compositionally biased region" description="Basic and acidic residues" evidence="1">
    <location>
        <begin position="91"/>
        <end position="102"/>
    </location>
</feature>
<keyword evidence="3" id="KW-1185">Reference proteome</keyword>
<feature type="region of interest" description="Disordered" evidence="1">
    <location>
        <begin position="432"/>
        <end position="477"/>
    </location>
</feature>
<feature type="compositionally biased region" description="Polar residues" evidence="1">
    <location>
        <begin position="615"/>
        <end position="639"/>
    </location>
</feature>
<feature type="compositionally biased region" description="Polar residues" evidence="1">
    <location>
        <begin position="267"/>
        <end position="281"/>
    </location>
</feature>
<gene>
    <name evidence="2" type="primary">LMTK3</name>
    <name evidence="2" type="ORF">CEXT_548401</name>
</gene>
<proteinExistence type="predicted"/>
<dbReference type="AlphaFoldDB" id="A0AAV4WMJ6"/>
<feature type="region of interest" description="Disordered" evidence="1">
    <location>
        <begin position="80"/>
        <end position="107"/>
    </location>
</feature>
<name>A0AAV4WMJ6_CAEEX</name>
<feature type="compositionally biased region" description="Low complexity" evidence="1">
    <location>
        <begin position="461"/>
        <end position="471"/>
    </location>
</feature>
<accession>A0AAV4WMJ6</accession>
<evidence type="ECO:0000313" key="2">
    <source>
        <dbReference type="EMBL" id="GIY83084.1"/>
    </source>
</evidence>